<dbReference type="SUPFAM" id="SSF52980">
    <property type="entry name" value="Restriction endonuclease-like"/>
    <property type="match status" value="1"/>
</dbReference>
<dbReference type="Proteomes" id="UP000623440">
    <property type="component" value="Unassembled WGS sequence"/>
</dbReference>
<dbReference type="Pfam" id="PF08814">
    <property type="entry name" value="XisH"/>
    <property type="match status" value="1"/>
</dbReference>
<evidence type="ECO:0000313" key="1">
    <source>
        <dbReference type="EMBL" id="MBD2531307.1"/>
    </source>
</evidence>
<dbReference type="Gene3D" id="3.40.1350.10">
    <property type="match status" value="1"/>
</dbReference>
<sequence>MAILQTLIIVTEPQYQLYLAIKQSTYEKFFQLKAITLVIQQNQLLLMVVNVESEVIAQWIN</sequence>
<accession>A0ABR8DPC5</accession>
<dbReference type="EMBL" id="JACJSI010000033">
    <property type="protein sequence ID" value="MBD2531307.1"/>
    <property type="molecule type" value="Genomic_DNA"/>
</dbReference>
<protein>
    <recommendedName>
        <fullName evidence="3">FdxN element excision controlling factor protein</fullName>
    </recommendedName>
</protein>
<gene>
    <name evidence="1" type="ORF">H6G97_17620</name>
</gene>
<dbReference type="InterPro" id="IPR014919">
    <property type="entry name" value="XisH"/>
</dbReference>
<name>A0ABR8DPC5_9NOSO</name>
<comment type="caution">
    <text evidence="1">The sequence shown here is derived from an EMBL/GenBank/DDBJ whole genome shotgun (WGS) entry which is preliminary data.</text>
</comment>
<organism evidence="1 2">
    <name type="scientific">Nostoc flagelliforme FACHB-838</name>
    <dbReference type="NCBI Taxonomy" id="2692904"/>
    <lineage>
        <taxon>Bacteria</taxon>
        <taxon>Bacillati</taxon>
        <taxon>Cyanobacteriota</taxon>
        <taxon>Cyanophyceae</taxon>
        <taxon>Nostocales</taxon>
        <taxon>Nostocaceae</taxon>
        <taxon>Nostoc</taxon>
    </lineage>
</organism>
<dbReference type="InterPro" id="IPR011856">
    <property type="entry name" value="tRNA_endonuc-like_dom_sf"/>
</dbReference>
<reference evidence="1 2" key="1">
    <citation type="journal article" date="2020" name="ISME J.">
        <title>Comparative genomics reveals insights into cyanobacterial evolution and habitat adaptation.</title>
        <authorList>
            <person name="Chen M.Y."/>
            <person name="Teng W.K."/>
            <person name="Zhao L."/>
            <person name="Hu C.X."/>
            <person name="Zhou Y.K."/>
            <person name="Han B.P."/>
            <person name="Song L.R."/>
            <person name="Shu W.S."/>
        </authorList>
    </citation>
    <scope>NUCLEOTIDE SEQUENCE [LARGE SCALE GENOMIC DNA]</scope>
    <source>
        <strain evidence="1 2">FACHB-838</strain>
    </source>
</reference>
<dbReference type="RefSeq" id="WP_190942010.1">
    <property type="nucleotide sequence ID" value="NZ_JACJSI010000033.1"/>
</dbReference>
<keyword evidence="2" id="KW-1185">Reference proteome</keyword>
<evidence type="ECO:0008006" key="3">
    <source>
        <dbReference type="Google" id="ProtNLM"/>
    </source>
</evidence>
<proteinExistence type="predicted"/>
<dbReference type="InterPro" id="IPR011335">
    <property type="entry name" value="Restrct_endonuc-II-like"/>
</dbReference>
<evidence type="ECO:0000313" key="2">
    <source>
        <dbReference type="Proteomes" id="UP000623440"/>
    </source>
</evidence>